<organism evidence="1 2">
    <name type="scientific">Bacillus lumedeiriae</name>
    <dbReference type="NCBI Taxonomy" id="3058829"/>
    <lineage>
        <taxon>Bacteria</taxon>
        <taxon>Bacillati</taxon>
        <taxon>Bacillota</taxon>
        <taxon>Bacilli</taxon>
        <taxon>Bacillales</taxon>
        <taxon>Bacillaceae</taxon>
        <taxon>Bacillus</taxon>
    </lineage>
</organism>
<protein>
    <submittedName>
        <fullName evidence="1">DUF6154 family protein</fullName>
    </submittedName>
</protein>
<sequence length="82" mass="9864">MKLVDELFEIYRGRLQGTEEDLDMITLTVLEQLSQKEILGMIKELKEEELAYFFRLYLFEALKQKFDTIDTDHGFADKRLYH</sequence>
<dbReference type="Pfam" id="PF19651">
    <property type="entry name" value="DUF6154"/>
    <property type="match status" value="1"/>
</dbReference>
<proteinExistence type="predicted"/>
<reference evidence="1 2" key="1">
    <citation type="submission" date="2023-07" db="EMBL/GenBank/DDBJ databases">
        <title>Bacillus lucianemedeirus sp. nov, a new species isolated from an immunobiological production facility.</title>
        <authorList>
            <person name="Costa L.V."/>
            <person name="Miranda R.V.S.L."/>
            <person name="Brandao M.L.L."/>
            <person name="Reis C.M.F."/>
            <person name="Frazao A.M."/>
            <person name="Cruz F.V."/>
            <person name="Baio P.V.P."/>
            <person name="Veras J.F.C."/>
            <person name="Ramos J.N."/>
            <person name="Vieira V."/>
        </authorList>
    </citation>
    <scope>NUCLEOTIDE SEQUENCE [LARGE SCALE GENOMIC DNA]</scope>
    <source>
        <strain evidence="1 2">B190/17</strain>
    </source>
</reference>
<evidence type="ECO:0000313" key="2">
    <source>
        <dbReference type="Proteomes" id="UP001619911"/>
    </source>
</evidence>
<gene>
    <name evidence="1" type="ORF">QYG89_03360</name>
</gene>
<name>A0ABW8I699_9BACI</name>
<keyword evidence="2" id="KW-1185">Reference proteome</keyword>
<dbReference type="EMBL" id="JAUIYO010000001">
    <property type="protein sequence ID" value="MFK2824739.1"/>
    <property type="molecule type" value="Genomic_DNA"/>
</dbReference>
<evidence type="ECO:0000313" key="1">
    <source>
        <dbReference type="EMBL" id="MFK2824739.1"/>
    </source>
</evidence>
<dbReference type="InterPro" id="IPR046152">
    <property type="entry name" value="DUF6154"/>
</dbReference>
<comment type="caution">
    <text evidence="1">The sequence shown here is derived from an EMBL/GenBank/DDBJ whole genome shotgun (WGS) entry which is preliminary data.</text>
</comment>
<dbReference type="RefSeq" id="WP_404314529.1">
    <property type="nucleotide sequence ID" value="NZ_JAUIYO010000001.1"/>
</dbReference>
<accession>A0ABW8I699</accession>
<dbReference type="Proteomes" id="UP001619911">
    <property type="component" value="Unassembled WGS sequence"/>
</dbReference>